<name>A0AAE1YPE8_9LAMI</name>
<dbReference type="AlphaFoldDB" id="A0AAE1YPE8"/>
<sequence length="301" mass="33471">MVNPSGGGVEIAAGTEDDEAICKDFNYSKFSNLADRIFGEGDIEALKMLERFKARWMEKYRLRSRGSSSATVGLSWKSHPPQYVLRAMEFSLRPLGLRLLEETVFPSLETFVKSARPVMRDVVASHNGFYFFIFKIVAAMDEVLPVCVKLRNLPVEYWTDEGLTIVESGTGRPLYQGAITRACARINYARSLGHEAKQCPLKRKEEAGSKPVQIYVPRPKGLEEPSVGVHKPALHEPREANGHGGPREKGLFLGCTADGRELHDSVQISQEVVGFYQSLLKGTKDRSAVHLDFMANPLTGD</sequence>
<comment type="caution">
    <text evidence="1">The sequence shown here is derived from an EMBL/GenBank/DDBJ whole genome shotgun (WGS) entry which is preliminary data.</text>
</comment>
<proteinExistence type="predicted"/>
<organism evidence="1 2">
    <name type="scientific">Sesamum alatum</name>
    <dbReference type="NCBI Taxonomy" id="300844"/>
    <lineage>
        <taxon>Eukaryota</taxon>
        <taxon>Viridiplantae</taxon>
        <taxon>Streptophyta</taxon>
        <taxon>Embryophyta</taxon>
        <taxon>Tracheophyta</taxon>
        <taxon>Spermatophyta</taxon>
        <taxon>Magnoliopsida</taxon>
        <taxon>eudicotyledons</taxon>
        <taxon>Gunneridae</taxon>
        <taxon>Pentapetalae</taxon>
        <taxon>asterids</taxon>
        <taxon>lamiids</taxon>
        <taxon>Lamiales</taxon>
        <taxon>Pedaliaceae</taxon>
        <taxon>Sesamum</taxon>
    </lineage>
</organism>
<dbReference type="EMBL" id="JACGWO010000003">
    <property type="protein sequence ID" value="KAK4433318.1"/>
    <property type="molecule type" value="Genomic_DNA"/>
</dbReference>
<keyword evidence="2" id="KW-1185">Reference proteome</keyword>
<accession>A0AAE1YPE8</accession>
<evidence type="ECO:0000313" key="2">
    <source>
        <dbReference type="Proteomes" id="UP001293254"/>
    </source>
</evidence>
<reference evidence="1" key="2">
    <citation type="journal article" date="2024" name="Plant">
        <title>Genomic evolution and insights into agronomic trait innovations of Sesamum species.</title>
        <authorList>
            <person name="Miao H."/>
            <person name="Wang L."/>
            <person name="Qu L."/>
            <person name="Liu H."/>
            <person name="Sun Y."/>
            <person name="Le M."/>
            <person name="Wang Q."/>
            <person name="Wei S."/>
            <person name="Zheng Y."/>
            <person name="Lin W."/>
            <person name="Duan Y."/>
            <person name="Cao H."/>
            <person name="Xiong S."/>
            <person name="Wang X."/>
            <person name="Wei L."/>
            <person name="Li C."/>
            <person name="Ma Q."/>
            <person name="Ju M."/>
            <person name="Zhao R."/>
            <person name="Li G."/>
            <person name="Mu C."/>
            <person name="Tian Q."/>
            <person name="Mei H."/>
            <person name="Zhang T."/>
            <person name="Gao T."/>
            <person name="Zhang H."/>
        </authorList>
    </citation>
    <scope>NUCLEOTIDE SEQUENCE</scope>
    <source>
        <strain evidence="1">3651</strain>
    </source>
</reference>
<reference evidence="1" key="1">
    <citation type="submission" date="2020-06" db="EMBL/GenBank/DDBJ databases">
        <authorList>
            <person name="Li T."/>
            <person name="Hu X."/>
            <person name="Zhang T."/>
            <person name="Song X."/>
            <person name="Zhang H."/>
            <person name="Dai N."/>
            <person name="Sheng W."/>
            <person name="Hou X."/>
            <person name="Wei L."/>
        </authorList>
    </citation>
    <scope>NUCLEOTIDE SEQUENCE</scope>
    <source>
        <strain evidence="1">3651</strain>
        <tissue evidence="1">Leaf</tissue>
    </source>
</reference>
<evidence type="ECO:0000313" key="1">
    <source>
        <dbReference type="EMBL" id="KAK4433318.1"/>
    </source>
</evidence>
<protein>
    <submittedName>
        <fullName evidence="1">Uncharacterized protein</fullName>
    </submittedName>
</protein>
<gene>
    <name evidence="1" type="ORF">Salat_1094100</name>
</gene>
<dbReference type="Proteomes" id="UP001293254">
    <property type="component" value="Unassembled WGS sequence"/>
</dbReference>